<dbReference type="PANTHER" id="PTHR47533">
    <property type="entry name" value="PROTEIN CBG21859"/>
    <property type="match status" value="1"/>
</dbReference>
<dbReference type="Pfam" id="PF06342">
    <property type="entry name" value="DUF1057"/>
    <property type="match status" value="2"/>
</dbReference>
<dbReference type="PANTHER" id="PTHR47533:SF4">
    <property type="entry name" value="AB HYDROLASE-1 DOMAIN-CONTAINING PROTEIN"/>
    <property type="match status" value="1"/>
</dbReference>
<sequence length="213" mass="24469">MLSRLWGVRRSNPAQIGFFYRLFSGNVIDADKMLYSRHVSFRGGNGEIISLDAVYHFYVGSPFIDDIRMTWDNEERNRYVQAVLEQLKLKNFIIMGHSRGGENALQIAAMDNNTDEITAVILVNSPGLRIHRDDFLIETDISKEYAKALDNVVELECMTKTDVDNTRITQQTIAQFAKGHQRLAVCFSQEGHYLQKFRAKYLADVIDSLIEKR</sequence>
<protein>
    <submittedName>
        <fullName evidence="2">Alpha/beta hydrolase</fullName>
    </submittedName>
</protein>
<organism evidence="1 2">
    <name type="scientific">Heterorhabditis bacteriophora</name>
    <name type="common">Entomopathogenic nematode worm</name>
    <dbReference type="NCBI Taxonomy" id="37862"/>
    <lineage>
        <taxon>Eukaryota</taxon>
        <taxon>Metazoa</taxon>
        <taxon>Ecdysozoa</taxon>
        <taxon>Nematoda</taxon>
        <taxon>Chromadorea</taxon>
        <taxon>Rhabditida</taxon>
        <taxon>Rhabditina</taxon>
        <taxon>Rhabditomorpha</taxon>
        <taxon>Strongyloidea</taxon>
        <taxon>Heterorhabditidae</taxon>
        <taxon>Heterorhabditis</taxon>
    </lineage>
</organism>
<dbReference type="InterPro" id="IPR029058">
    <property type="entry name" value="AB_hydrolase_fold"/>
</dbReference>
<dbReference type="AlphaFoldDB" id="A0A1I7XIM8"/>
<name>A0A1I7XIM8_HETBA</name>
<dbReference type="Proteomes" id="UP000095283">
    <property type="component" value="Unplaced"/>
</dbReference>
<reference evidence="2" key="1">
    <citation type="submission" date="2016-11" db="UniProtKB">
        <authorList>
            <consortium name="WormBaseParasite"/>
        </authorList>
    </citation>
    <scope>IDENTIFICATION</scope>
</reference>
<keyword evidence="1" id="KW-1185">Reference proteome</keyword>
<dbReference type="Gene3D" id="3.40.50.1820">
    <property type="entry name" value="alpha/beta hydrolase"/>
    <property type="match status" value="1"/>
</dbReference>
<dbReference type="SUPFAM" id="SSF53474">
    <property type="entry name" value="alpha/beta-Hydrolases"/>
    <property type="match status" value="1"/>
</dbReference>
<evidence type="ECO:0000313" key="1">
    <source>
        <dbReference type="Proteomes" id="UP000095283"/>
    </source>
</evidence>
<dbReference type="WBParaSite" id="Hba_17604">
    <property type="protein sequence ID" value="Hba_17604"/>
    <property type="gene ID" value="Hba_17604"/>
</dbReference>
<proteinExistence type="predicted"/>
<dbReference type="InterPro" id="IPR010463">
    <property type="entry name" value="DUF1057"/>
</dbReference>
<accession>A0A1I7XIM8</accession>
<evidence type="ECO:0000313" key="2">
    <source>
        <dbReference type="WBParaSite" id="Hba_17604"/>
    </source>
</evidence>